<dbReference type="EMBL" id="JAUEPP010000003">
    <property type="protein sequence ID" value="KAK3347818.1"/>
    <property type="molecule type" value="Genomic_DNA"/>
</dbReference>
<feature type="chain" id="PRO_5041978403" description="DUF7735 domain-containing protein" evidence="1">
    <location>
        <begin position="19"/>
        <end position="223"/>
    </location>
</feature>
<dbReference type="AlphaFoldDB" id="A0AAE0JH65"/>
<sequence length="223" mass="22766">MRSNTLLVALAATASASAVPQPRAEAPAALITPAPVFKGSAVQDAIRAHGQAGQHEVDKRAYVVSYEISGSGNKFTSCLYSLSSALMSIESAAPYPSDTDLASWLSTLALEEPTTTLGIDQAEKACETSDATPTVPASLTSAYSSYEEKAKAWLTEAAKGASSVAKNCPTKIGNWVELTFATDTAECKAIVAKMQGKSGAASSSAPVFAAVGAFAGLVGVLAL</sequence>
<dbReference type="InterPro" id="IPR056637">
    <property type="entry name" value="DUF7735"/>
</dbReference>
<protein>
    <recommendedName>
        <fullName evidence="2">DUF7735 domain-containing protein</fullName>
    </recommendedName>
</protein>
<evidence type="ECO:0000313" key="4">
    <source>
        <dbReference type="Proteomes" id="UP001278500"/>
    </source>
</evidence>
<keyword evidence="1" id="KW-0732">Signal</keyword>
<dbReference type="RefSeq" id="XP_062682900.1">
    <property type="nucleotide sequence ID" value="XM_062821168.1"/>
</dbReference>
<dbReference type="GeneID" id="87858322"/>
<feature type="signal peptide" evidence="1">
    <location>
        <begin position="1"/>
        <end position="18"/>
    </location>
</feature>
<keyword evidence="4" id="KW-1185">Reference proteome</keyword>
<evidence type="ECO:0000313" key="3">
    <source>
        <dbReference type="EMBL" id="KAK3347818.1"/>
    </source>
</evidence>
<feature type="domain" description="DUF7735" evidence="2">
    <location>
        <begin position="121"/>
        <end position="177"/>
    </location>
</feature>
<organism evidence="3 4">
    <name type="scientific">Neurospora tetraspora</name>
    <dbReference type="NCBI Taxonomy" id="94610"/>
    <lineage>
        <taxon>Eukaryota</taxon>
        <taxon>Fungi</taxon>
        <taxon>Dikarya</taxon>
        <taxon>Ascomycota</taxon>
        <taxon>Pezizomycotina</taxon>
        <taxon>Sordariomycetes</taxon>
        <taxon>Sordariomycetidae</taxon>
        <taxon>Sordariales</taxon>
        <taxon>Sordariaceae</taxon>
        <taxon>Neurospora</taxon>
    </lineage>
</organism>
<gene>
    <name evidence="3" type="ORF">B0H65DRAFT_156889</name>
</gene>
<name>A0AAE0JH65_9PEZI</name>
<comment type="caution">
    <text evidence="3">The sequence shown here is derived from an EMBL/GenBank/DDBJ whole genome shotgun (WGS) entry which is preliminary data.</text>
</comment>
<evidence type="ECO:0000256" key="1">
    <source>
        <dbReference type="SAM" id="SignalP"/>
    </source>
</evidence>
<reference evidence="3" key="2">
    <citation type="submission" date="2023-06" db="EMBL/GenBank/DDBJ databases">
        <authorList>
            <consortium name="Lawrence Berkeley National Laboratory"/>
            <person name="Haridas S."/>
            <person name="Hensen N."/>
            <person name="Bonometti L."/>
            <person name="Westerberg I."/>
            <person name="Brannstrom I.O."/>
            <person name="Guillou S."/>
            <person name="Cros-Aarteil S."/>
            <person name="Calhoun S."/>
            <person name="Kuo A."/>
            <person name="Mondo S."/>
            <person name="Pangilinan J."/>
            <person name="Riley R."/>
            <person name="Labutti K."/>
            <person name="Andreopoulos B."/>
            <person name="Lipzen A."/>
            <person name="Chen C."/>
            <person name="Yanf M."/>
            <person name="Daum C."/>
            <person name="Ng V."/>
            <person name="Clum A."/>
            <person name="Steindorff A."/>
            <person name="Ohm R."/>
            <person name="Martin F."/>
            <person name="Silar P."/>
            <person name="Natvig D."/>
            <person name="Lalanne C."/>
            <person name="Gautier V."/>
            <person name="Ament-Velasquez S.L."/>
            <person name="Kruys A."/>
            <person name="Hutchinson M.I."/>
            <person name="Powell A.J."/>
            <person name="Barry K."/>
            <person name="Miller A.N."/>
            <person name="Grigoriev I.V."/>
            <person name="Debuchy R."/>
            <person name="Gladieux P."/>
            <person name="Thoren M.H."/>
            <person name="Johannesson H."/>
        </authorList>
    </citation>
    <scope>NUCLEOTIDE SEQUENCE</scope>
    <source>
        <strain evidence="3">CBS 560.94</strain>
    </source>
</reference>
<reference evidence="3" key="1">
    <citation type="journal article" date="2023" name="Mol. Phylogenet. Evol.">
        <title>Genome-scale phylogeny and comparative genomics of the fungal order Sordariales.</title>
        <authorList>
            <person name="Hensen N."/>
            <person name="Bonometti L."/>
            <person name="Westerberg I."/>
            <person name="Brannstrom I.O."/>
            <person name="Guillou S."/>
            <person name="Cros-Aarteil S."/>
            <person name="Calhoun S."/>
            <person name="Haridas S."/>
            <person name="Kuo A."/>
            <person name="Mondo S."/>
            <person name="Pangilinan J."/>
            <person name="Riley R."/>
            <person name="LaButti K."/>
            <person name="Andreopoulos B."/>
            <person name="Lipzen A."/>
            <person name="Chen C."/>
            <person name="Yan M."/>
            <person name="Daum C."/>
            <person name="Ng V."/>
            <person name="Clum A."/>
            <person name="Steindorff A."/>
            <person name="Ohm R.A."/>
            <person name="Martin F."/>
            <person name="Silar P."/>
            <person name="Natvig D.O."/>
            <person name="Lalanne C."/>
            <person name="Gautier V."/>
            <person name="Ament-Velasquez S.L."/>
            <person name="Kruys A."/>
            <person name="Hutchinson M.I."/>
            <person name="Powell A.J."/>
            <person name="Barry K."/>
            <person name="Miller A.N."/>
            <person name="Grigoriev I.V."/>
            <person name="Debuchy R."/>
            <person name="Gladieux P."/>
            <person name="Hiltunen Thoren M."/>
            <person name="Johannesson H."/>
        </authorList>
    </citation>
    <scope>NUCLEOTIDE SEQUENCE</scope>
    <source>
        <strain evidence="3">CBS 560.94</strain>
    </source>
</reference>
<accession>A0AAE0JH65</accession>
<evidence type="ECO:0000259" key="2">
    <source>
        <dbReference type="Pfam" id="PF24870"/>
    </source>
</evidence>
<proteinExistence type="predicted"/>
<dbReference type="Pfam" id="PF24870">
    <property type="entry name" value="DUF7735"/>
    <property type="match status" value="1"/>
</dbReference>
<dbReference type="Proteomes" id="UP001278500">
    <property type="component" value="Unassembled WGS sequence"/>
</dbReference>